<dbReference type="EMBL" id="DF820463">
    <property type="protein sequence ID" value="GAK55361.1"/>
    <property type="molecule type" value="Genomic_DNA"/>
</dbReference>
<dbReference type="Gene3D" id="1.10.10.660">
    <property type="entry name" value="conserved protein of unknown function from Enterococcus faecalis V583"/>
    <property type="match status" value="1"/>
</dbReference>
<dbReference type="STRING" id="1499967.U27_02193"/>
<protein>
    <recommendedName>
        <fullName evidence="3">DUF1116 domain-containing protein</fullName>
    </recommendedName>
</protein>
<name>A0A0S6WAL8_VECG1</name>
<gene>
    <name evidence="1" type="ORF">U27_02193</name>
</gene>
<dbReference type="Gene3D" id="3.90.1710.10">
    <property type="entry name" value="Enterococcus faecalis V583 domain"/>
    <property type="match status" value="1"/>
</dbReference>
<dbReference type="InterPro" id="IPR024033">
    <property type="entry name" value="OXTCase_su_AllG_h-dom"/>
</dbReference>
<dbReference type="HOGENOM" id="CLU_036192_0_0_0"/>
<reference evidence="1" key="1">
    <citation type="journal article" date="2015" name="PeerJ">
        <title>First genomic representation of candidate bacterial phylum KSB3 points to enhanced environmental sensing as a trigger of wastewater bulking.</title>
        <authorList>
            <person name="Sekiguchi Y."/>
            <person name="Ohashi A."/>
            <person name="Parks D.H."/>
            <person name="Yamauchi T."/>
            <person name="Tyson G.W."/>
            <person name="Hugenholtz P."/>
        </authorList>
    </citation>
    <scope>NUCLEOTIDE SEQUENCE [LARGE SCALE GENOMIC DNA]</scope>
</reference>
<sequence length="485" mass="52001">MLNVGFSIQHPTSKLMAIKDLFTQELQVVNIGLSSFKDNLDAVNTKAIQVDWRPGADGVNEQALNTLRAKKAEIDQANAEALTRILTSKPVVISLDTALNVIPGMKKHLILHAGPPIGWERMCGPMRGAIMGALLYEGLARSAEEAQQLAASGEIEYAPCHEHAAVGPMAGIVSASMPVWVLKNEAHGNYGYCTLNEGLGKVLRYGAYSAEVIERLKWMEHALYPTLKKAVEYLGKIDLKNLIAQALHMGDEVHNRNRAGTSLLYRLLAPAIVRTCDDNEAAAKVLEFIHSNDHFFLNLSMPACKVALDAARNIENSSVLTVMARNGTDFGIQLSGTGNEWFTGPALVPDALFFPGFTKEDANPDIGDSAITETGGLGGFAIAAAPAIVQFVGGTARDALNYTLEMYEITAGENTVYQIPSLNFRGTPTGIDVIKVVEKNILPFIDTGVAHKEAGVGQVGAGVLSAPMEPFRKAIIGLAKKLATA</sequence>
<dbReference type="eggNOG" id="COG0074">
    <property type="taxonomic scope" value="Bacteria"/>
</dbReference>
<dbReference type="Proteomes" id="UP000030661">
    <property type="component" value="Unassembled WGS sequence"/>
</dbReference>
<accession>A0A0S6WAL8</accession>
<proteinExistence type="predicted"/>
<organism evidence="1">
    <name type="scientific">Vecturithrix granuli</name>
    <dbReference type="NCBI Taxonomy" id="1499967"/>
    <lineage>
        <taxon>Bacteria</taxon>
        <taxon>Candidatus Moduliflexota</taxon>
        <taxon>Candidatus Vecturitrichia</taxon>
        <taxon>Candidatus Vecturitrichales</taxon>
        <taxon>Candidatus Vecturitrichaceae</taxon>
        <taxon>Candidatus Vecturithrix</taxon>
    </lineage>
</organism>
<evidence type="ECO:0000313" key="1">
    <source>
        <dbReference type="EMBL" id="GAK55361.1"/>
    </source>
</evidence>
<dbReference type="InterPro" id="IPR009499">
    <property type="entry name" value="AllG-like"/>
</dbReference>
<dbReference type="AlphaFoldDB" id="A0A0S6WAL8"/>
<dbReference type="Gene3D" id="3.40.50.720">
    <property type="entry name" value="NAD(P)-binding Rossmann-like Domain"/>
    <property type="match status" value="1"/>
</dbReference>
<evidence type="ECO:0000313" key="2">
    <source>
        <dbReference type="Proteomes" id="UP000030661"/>
    </source>
</evidence>
<evidence type="ECO:0008006" key="3">
    <source>
        <dbReference type="Google" id="ProtNLM"/>
    </source>
</evidence>
<dbReference type="Pfam" id="PF06545">
    <property type="entry name" value="AllG"/>
    <property type="match status" value="1"/>
</dbReference>
<keyword evidence="2" id="KW-1185">Reference proteome</keyword>
<dbReference type="Gene3D" id="3.90.1700.10">
    <property type="entry name" value="v583 domain like"/>
    <property type="match status" value="1"/>
</dbReference>